<gene>
    <name evidence="2" type="ORF">HIM_04516</name>
</gene>
<feature type="compositionally biased region" description="Basic and acidic residues" evidence="1">
    <location>
        <begin position="95"/>
        <end position="107"/>
    </location>
</feature>
<feature type="compositionally biased region" description="Polar residues" evidence="1">
    <location>
        <begin position="122"/>
        <end position="146"/>
    </location>
</feature>
<feature type="compositionally biased region" description="Low complexity" evidence="1">
    <location>
        <begin position="218"/>
        <end position="235"/>
    </location>
</feature>
<feature type="compositionally biased region" description="Basic and acidic residues" evidence="1">
    <location>
        <begin position="71"/>
        <end position="80"/>
    </location>
</feature>
<feature type="compositionally biased region" description="Basic and acidic residues" evidence="1">
    <location>
        <begin position="455"/>
        <end position="485"/>
    </location>
</feature>
<feature type="compositionally biased region" description="Basic and acidic residues" evidence="1">
    <location>
        <begin position="438"/>
        <end position="447"/>
    </location>
</feature>
<feature type="compositionally biased region" description="Acidic residues" evidence="1">
    <location>
        <begin position="353"/>
        <end position="362"/>
    </location>
</feature>
<sequence length="485" mass="50919">MDTTSNMASEAAKAVWADSSQQKEPISGVQGDVPRGQPYDAGNLDASEQQKMEKAFGGGEHYTTSSIPSSRHTDTRDEATSHSMPGDFPSSKSEATLRHDPNQEPKVHAAAAAGMDLHSHLSPRTTNPPTTSHQSTNDQHTSSMPSSEAPGRSSENTLFADKVSHDPSVSHSTHHSSTTPMKDHESAATRMGDAAILDQGANNQIRDHETAGTNIGTSSDPIHSSSDPIKDSGSSAGHFCNTTVLSDQSASPRPDTTDRQGAVPAERDGQVEPNPSISSGDNITKNQHAGAMEFHQPLSGQGPREEVPEVTSGKDTSANAGEVTSRHSASQEERRGDPAAVEPSEESRRDAADEPTEGEDGGEPNVTGQGPKPVEELAREHGGDAGNVGDASKERHTGEDAEGDESKEHESKGTGEQWVKTTGFAADGGDFDAAKPGAGKEADRLMEQKGMGGGDGDHDGGESGRSGHKDKPSLGERIKEKLHVH</sequence>
<protein>
    <submittedName>
        <fullName evidence="2">Uncharacterized protein</fullName>
    </submittedName>
</protein>
<dbReference type="EMBL" id="KQ030513">
    <property type="protein sequence ID" value="KJZ76060.1"/>
    <property type="molecule type" value="Genomic_DNA"/>
</dbReference>
<evidence type="ECO:0000313" key="2">
    <source>
        <dbReference type="EMBL" id="KJZ76060.1"/>
    </source>
</evidence>
<proteinExistence type="predicted"/>
<evidence type="ECO:0000313" key="3">
    <source>
        <dbReference type="Proteomes" id="UP000054481"/>
    </source>
</evidence>
<name>A0A0F7ZPT5_9HYPO</name>
<dbReference type="AlphaFoldDB" id="A0A0F7ZPT5"/>
<feature type="compositionally biased region" description="Basic and acidic residues" evidence="1">
    <location>
        <begin position="391"/>
        <end position="413"/>
    </location>
</feature>
<feature type="compositionally biased region" description="Low complexity" evidence="1">
    <location>
        <begin position="166"/>
        <end position="180"/>
    </location>
</feature>
<feature type="compositionally biased region" description="Polar residues" evidence="1">
    <location>
        <begin position="273"/>
        <end position="287"/>
    </location>
</feature>
<feature type="region of interest" description="Disordered" evidence="1">
    <location>
        <begin position="1"/>
        <end position="485"/>
    </location>
</feature>
<feature type="compositionally biased region" description="Polar residues" evidence="1">
    <location>
        <begin position="240"/>
        <end position="251"/>
    </location>
</feature>
<accession>A0A0F7ZPT5</accession>
<keyword evidence="3" id="KW-1185">Reference proteome</keyword>
<feature type="compositionally biased region" description="Basic and acidic residues" evidence="1">
    <location>
        <begin position="373"/>
        <end position="383"/>
    </location>
</feature>
<organism evidence="2 3">
    <name type="scientific">Hirsutella minnesotensis 3608</name>
    <dbReference type="NCBI Taxonomy" id="1043627"/>
    <lineage>
        <taxon>Eukaryota</taxon>
        <taxon>Fungi</taxon>
        <taxon>Dikarya</taxon>
        <taxon>Ascomycota</taxon>
        <taxon>Pezizomycotina</taxon>
        <taxon>Sordariomycetes</taxon>
        <taxon>Hypocreomycetidae</taxon>
        <taxon>Hypocreales</taxon>
        <taxon>Ophiocordycipitaceae</taxon>
        <taxon>Hirsutella</taxon>
    </lineage>
</organism>
<dbReference type="Proteomes" id="UP000054481">
    <property type="component" value="Unassembled WGS sequence"/>
</dbReference>
<evidence type="ECO:0000256" key="1">
    <source>
        <dbReference type="SAM" id="MobiDB-lite"/>
    </source>
</evidence>
<reference evidence="2 3" key="1">
    <citation type="journal article" date="2014" name="Genome Biol. Evol.">
        <title>Comparative genomics and transcriptomics analyses reveal divergent lifestyle features of nematode endoparasitic fungus Hirsutella minnesotensis.</title>
        <authorList>
            <person name="Lai Y."/>
            <person name="Liu K."/>
            <person name="Zhang X."/>
            <person name="Zhang X."/>
            <person name="Li K."/>
            <person name="Wang N."/>
            <person name="Shu C."/>
            <person name="Wu Y."/>
            <person name="Wang C."/>
            <person name="Bushley K.E."/>
            <person name="Xiang M."/>
            <person name="Liu X."/>
        </authorList>
    </citation>
    <scope>NUCLEOTIDE SEQUENCE [LARGE SCALE GENOMIC DNA]</scope>
    <source>
        <strain evidence="2 3">3608</strain>
    </source>
</reference>
<dbReference type="OrthoDB" id="5388207at2759"/>